<feature type="region of interest" description="Disordered" evidence="1">
    <location>
        <begin position="69"/>
        <end position="160"/>
    </location>
</feature>
<evidence type="ECO:0000313" key="4">
    <source>
        <dbReference type="Proteomes" id="UP000000768"/>
    </source>
</evidence>
<keyword evidence="2" id="KW-0472">Membrane</keyword>
<reference evidence="3 4" key="1">
    <citation type="journal article" date="2009" name="Nature">
        <title>The Sorghum bicolor genome and the diversification of grasses.</title>
        <authorList>
            <person name="Paterson A.H."/>
            <person name="Bowers J.E."/>
            <person name="Bruggmann R."/>
            <person name="Dubchak I."/>
            <person name="Grimwood J."/>
            <person name="Gundlach H."/>
            <person name="Haberer G."/>
            <person name="Hellsten U."/>
            <person name="Mitros T."/>
            <person name="Poliakov A."/>
            <person name="Schmutz J."/>
            <person name="Spannagl M."/>
            <person name="Tang H."/>
            <person name="Wang X."/>
            <person name="Wicker T."/>
            <person name="Bharti A.K."/>
            <person name="Chapman J."/>
            <person name="Feltus F.A."/>
            <person name="Gowik U."/>
            <person name="Grigoriev I.V."/>
            <person name="Lyons E."/>
            <person name="Maher C.A."/>
            <person name="Martis M."/>
            <person name="Narechania A."/>
            <person name="Otillar R.P."/>
            <person name="Penning B.W."/>
            <person name="Salamov A.A."/>
            <person name="Wang Y."/>
            <person name="Zhang L."/>
            <person name="Carpita N.C."/>
            <person name="Freeling M."/>
            <person name="Gingle A.R."/>
            <person name="Hash C.T."/>
            <person name="Keller B."/>
            <person name="Klein P."/>
            <person name="Kresovich S."/>
            <person name="McCann M.C."/>
            <person name="Ming R."/>
            <person name="Peterson D.G."/>
            <person name="Mehboob-ur-Rahman"/>
            <person name="Ware D."/>
            <person name="Westhoff P."/>
            <person name="Mayer K.F."/>
            <person name="Messing J."/>
            <person name="Rokhsar D.S."/>
        </authorList>
    </citation>
    <scope>NUCLEOTIDE SEQUENCE [LARGE SCALE GENOMIC DNA]</scope>
    <source>
        <strain evidence="4">cv. BTx623</strain>
    </source>
</reference>
<dbReference type="AlphaFoldDB" id="A0A1Z5R4Y4"/>
<evidence type="ECO:0000256" key="2">
    <source>
        <dbReference type="SAM" id="Phobius"/>
    </source>
</evidence>
<organism evidence="3 4">
    <name type="scientific">Sorghum bicolor</name>
    <name type="common">Sorghum</name>
    <name type="synonym">Sorghum vulgare</name>
    <dbReference type="NCBI Taxonomy" id="4558"/>
    <lineage>
        <taxon>Eukaryota</taxon>
        <taxon>Viridiplantae</taxon>
        <taxon>Streptophyta</taxon>
        <taxon>Embryophyta</taxon>
        <taxon>Tracheophyta</taxon>
        <taxon>Spermatophyta</taxon>
        <taxon>Magnoliopsida</taxon>
        <taxon>Liliopsida</taxon>
        <taxon>Poales</taxon>
        <taxon>Poaceae</taxon>
        <taxon>PACMAD clade</taxon>
        <taxon>Panicoideae</taxon>
        <taxon>Andropogonodae</taxon>
        <taxon>Andropogoneae</taxon>
        <taxon>Sorghinae</taxon>
        <taxon>Sorghum</taxon>
    </lineage>
</organism>
<proteinExistence type="predicted"/>
<keyword evidence="2" id="KW-0812">Transmembrane</keyword>
<keyword evidence="2" id="KW-1133">Transmembrane helix</keyword>
<name>A0A1Z5R4Y4_SORBI</name>
<sequence length="211" mass="23654">MDNYDDVISNPKSQMEKADDSEQASIQLTNRGQVVGERDEINENEDKRPQALYSSLSFAANLAGISSWSSMRQRRGRKSANHNPPFEWIITDTDQPLLSHDESRDEESFISTSSDDDGVPSRPAAGATDEKAETPTAEELPQEPDTVDDEADHPNNQTATKQVKVLNTQPLTSDHPMTYSLSPKIKIVLTSWKISFFLLRSIILLIFIIYD</sequence>
<dbReference type="EMBL" id="CM000767">
    <property type="protein sequence ID" value="OQU78609.1"/>
    <property type="molecule type" value="Genomic_DNA"/>
</dbReference>
<accession>A0A1Z5R4Y4</accession>
<dbReference type="Proteomes" id="UP000000768">
    <property type="component" value="Chromosome 8"/>
</dbReference>
<keyword evidence="4" id="KW-1185">Reference proteome</keyword>
<feature type="compositionally biased region" description="Acidic residues" evidence="1">
    <location>
        <begin position="140"/>
        <end position="151"/>
    </location>
</feature>
<feature type="compositionally biased region" description="Polar residues" evidence="1">
    <location>
        <begin position="23"/>
        <end position="32"/>
    </location>
</feature>
<feature type="transmembrane region" description="Helical" evidence="2">
    <location>
        <begin position="187"/>
        <end position="210"/>
    </location>
</feature>
<reference evidence="4" key="2">
    <citation type="journal article" date="2018" name="Plant J.">
        <title>The Sorghum bicolor reference genome: improved assembly, gene annotations, a transcriptome atlas, and signatures of genome organization.</title>
        <authorList>
            <person name="McCormick R.F."/>
            <person name="Truong S.K."/>
            <person name="Sreedasyam A."/>
            <person name="Jenkins J."/>
            <person name="Shu S."/>
            <person name="Sims D."/>
            <person name="Kennedy M."/>
            <person name="Amirebrahimi M."/>
            <person name="Weers B.D."/>
            <person name="McKinley B."/>
            <person name="Mattison A."/>
            <person name="Morishige D.T."/>
            <person name="Grimwood J."/>
            <person name="Schmutz J."/>
            <person name="Mullet J.E."/>
        </authorList>
    </citation>
    <scope>NUCLEOTIDE SEQUENCE [LARGE SCALE GENOMIC DNA]</scope>
    <source>
        <strain evidence="4">cv. BTx623</strain>
    </source>
</reference>
<gene>
    <name evidence="3" type="ORF">SORBI_3008G009450</name>
</gene>
<feature type="compositionally biased region" description="Basic and acidic residues" evidence="1">
    <location>
        <begin position="36"/>
        <end position="48"/>
    </location>
</feature>
<protein>
    <submittedName>
        <fullName evidence="3">Uncharacterized protein</fullName>
    </submittedName>
</protein>
<evidence type="ECO:0000256" key="1">
    <source>
        <dbReference type="SAM" id="MobiDB-lite"/>
    </source>
</evidence>
<dbReference type="Gramene" id="OQU78609">
    <property type="protein sequence ID" value="OQU78609"/>
    <property type="gene ID" value="SORBI_3008G009450"/>
</dbReference>
<evidence type="ECO:0000313" key="3">
    <source>
        <dbReference type="EMBL" id="OQU78609.1"/>
    </source>
</evidence>
<feature type="region of interest" description="Disordered" evidence="1">
    <location>
        <begin position="1"/>
        <end position="48"/>
    </location>
</feature>
<dbReference type="InParanoid" id="A0A1Z5R4Y4"/>